<dbReference type="KEGG" id="salq:SYNTR_0968"/>
<proteinExistence type="predicted"/>
<dbReference type="AlphaFoldDB" id="A0A6I6DJH8"/>
<name>A0A6I6DJH8_9FIRM</name>
<dbReference type="EMBL" id="CP046457">
    <property type="protein sequence ID" value="QGT99561.1"/>
    <property type="molecule type" value="Genomic_DNA"/>
</dbReference>
<gene>
    <name evidence="1" type="ORF">SYNTR_0968</name>
</gene>
<reference evidence="2" key="1">
    <citation type="journal article" date="2019" name="Microbiology">
        <title>Complete Genome Sequence of an Uncultured Bacterium of the Candidate Phylum Bipolaricaulota.</title>
        <authorList>
            <person name="Kadnikov V.V."/>
            <person name="Mardanov A.V."/>
            <person name="Beletsky A.V."/>
            <person name="Frank Y.A."/>
            <person name="Karnachuk O.V."/>
            <person name="Ravin N.V."/>
        </authorList>
    </citation>
    <scope>NUCLEOTIDE SEQUENCE [LARGE SCALE GENOMIC DNA]</scope>
</reference>
<keyword evidence="2" id="KW-1185">Reference proteome</keyword>
<organism evidence="1 2">
    <name type="scientific">Candidatus Syntrophocurvum alkaliphilum</name>
    <dbReference type="NCBI Taxonomy" id="2293317"/>
    <lineage>
        <taxon>Bacteria</taxon>
        <taxon>Bacillati</taxon>
        <taxon>Bacillota</taxon>
        <taxon>Clostridia</taxon>
        <taxon>Eubacteriales</taxon>
        <taxon>Syntrophomonadaceae</taxon>
        <taxon>Candidatus Syntrophocurvum</taxon>
    </lineage>
</organism>
<evidence type="ECO:0000313" key="2">
    <source>
        <dbReference type="Proteomes" id="UP000426444"/>
    </source>
</evidence>
<dbReference type="Proteomes" id="UP000426444">
    <property type="component" value="Chromosome"/>
</dbReference>
<evidence type="ECO:0000313" key="1">
    <source>
        <dbReference type="EMBL" id="QGT99561.1"/>
    </source>
</evidence>
<accession>A0A6I6DJH8</accession>
<protein>
    <submittedName>
        <fullName evidence="1">Uncharacterized protein</fullName>
    </submittedName>
</protein>
<sequence>MGDITAEDIQLLNSYHTLSPTGQKELKDYTRYLLCKQYKREVMHAVFQNQIIHNLIRHLLYIVEREEFDISQVEKRVGQIKEIYYGVFEQVHNKYSELIEDLDSHELVKEFGRNSFFNIKRAIDIKNCHLIRLEVVDFSEGFNKFAKNKDARKIVAV</sequence>